<dbReference type="KEGG" id="ssg:Selsp_1919"/>
<dbReference type="PANTHER" id="PTHR32479">
    <property type="entry name" value="GLYCOLATE OXIDASE IRON-SULFUR SUBUNIT"/>
    <property type="match status" value="1"/>
</dbReference>
<keyword evidence="1" id="KW-0004">4Fe-4S</keyword>
<dbReference type="EMBL" id="CP002637">
    <property type="protein sequence ID" value="AEC00872.1"/>
    <property type="molecule type" value="Genomic_DNA"/>
</dbReference>
<evidence type="ECO:0000256" key="5">
    <source>
        <dbReference type="ARBA" id="ARBA00023014"/>
    </source>
</evidence>
<dbReference type="HOGENOM" id="CLU_023081_7_1_9"/>
<dbReference type="NCBIfam" id="NF008369">
    <property type="entry name" value="PRK11168.1"/>
    <property type="match status" value="1"/>
</dbReference>
<evidence type="ECO:0000313" key="10">
    <source>
        <dbReference type="Proteomes" id="UP000011124"/>
    </source>
</evidence>
<keyword evidence="3" id="KW-0677">Repeat</keyword>
<keyword evidence="8" id="KW-0560">Oxidoreductase</keyword>
<evidence type="ECO:0000256" key="3">
    <source>
        <dbReference type="ARBA" id="ARBA00022737"/>
    </source>
</evidence>
<dbReference type="Pfam" id="PF13183">
    <property type="entry name" value="Fer4_8"/>
    <property type="match status" value="1"/>
</dbReference>
<dbReference type="eggNOG" id="COG0247">
    <property type="taxonomic scope" value="Bacteria"/>
</dbReference>
<dbReference type="RefSeq" id="WP_006190658.1">
    <property type="nucleotide sequence ID" value="NC_015437.1"/>
</dbReference>
<dbReference type="OrthoDB" id="9794954at2"/>
<organism evidence="8 9">
    <name type="scientific">Selenomonas sputigena (strain ATCC 35185 / DSM 20758 / CCUG 44933 / VPI D19B-28)</name>
    <dbReference type="NCBI Taxonomy" id="546271"/>
    <lineage>
        <taxon>Bacteria</taxon>
        <taxon>Bacillati</taxon>
        <taxon>Bacillota</taxon>
        <taxon>Negativicutes</taxon>
        <taxon>Selenomonadales</taxon>
        <taxon>Selenomonadaceae</taxon>
        <taxon>Selenomonas</taxon>
    </lineage>
</organism>
<evidence type="ECO:0000313" key="8">
    <source>
        <dbReference type="EMBL" id="EEX78482.1"/>
    </source>
</evidence>
<keyword evidence="2" id="KW-0479">Metal-binding</keyword>
<dbReference type="GO" id="GO:0009331">
    <property type="term" value="C:glycerol-3-phosphate dehydrogenase (FAD) complex"/>
    <property type="evidence" value="ECO:0007669"/>
    <property type="project" value="InterPro"/>
</dbReference>
<protein>
    <submittedName>
        <fullName evidence="8">Glycerol-3-phosphate dehydrogenase, anaerobic, C subunit</fullName>
        <ecNumber evidence="8">1.1.5.3</ecNumber>
    </submittedName>
</protein>
<dbReference type="PROSITE" id="PS00198">
    <property type="entry name" value="4FE4S_FER_1"/>
    <property type="match status" value="1"/>
</dbReference>
<dbReference type="Proteomes" id="UP000011124">
    <property type="component" value="Chromosome"/>
</dbReference>
<dbReference type="Proteomes" id="UP000003505">
    <property type="component" value="Unassembled WGS sequence"/>
</dbReference>
<dbReference type="NCBIfam" id="TIGR03379">
    <property type="entry name" value="glycerol3P_GlpC"/>
    <property type="match status" value="1"/>
</dbReference>
<gene>
    <name evidence="8" type="primary">glpC</name>
    <name evidence="7" type="ordered locus">Selsp_1919</name>
    <name evidence="8" type="ORF">SELSPUOL_00082</name>
</gene>
<dbReference type="InterPro" id="IPR017900">
    <property type="entry name" value="4Fe4S_Fe_S_CS"/>
</dbReference>
<dbReference type="InterPro" id="IPR009051">
    <property type="entry name" value="Helical_ferredxn"/>
</dbReference>
<evidence type="ECO:0000256" key="2">
    <source>
        <dbReference type="ARBA" id="ARBA00022723"/>
    </source>
</evidence>
<dbReference type="Pfam" id="PF02754">
    <property type="entry name" value="CCG"/>
    <property type="match status" value="2"/>
</dbReference>
<dbReference type="SUPFAM" id="SSF46548">
    <property type="entry name" value="alpha-helical ferredoxin"/>
    <property type="match status" value="1"/>
</dbReference>
<sequence>MEKTFELHENTPDTADHCIACTCCIANCPVTEATRAFAGPKLTGPAHSRMKFAEDDVERSLEYCSNCKNCEITCPSGVRVATLNMLQRGEYYRTHKHSQRDDMLAHGERMAKLVRSLPFGATCANIGMKIGKALGVFAAVGITGERDMPAFAPDSFYSIFAKMEQKPSEKKVVFYPGCYINEYEPEIGRAFINVMQKNGYEVITDKSFICCGAPMVASGYLDEAHENAKKNAERILAWKAKGIPVVACCTSCSLMLKSEYHELFEDPEMREISSGIYDAFEFLEIMEERGELSEDFAPIERRFSYHPPCHLRAQGIGLPSFNFLQRIPGLSIENLAAGCCGMSGSFGFKGDKYAISMKVGEKVFERIAEVGADTVVSDCGTCRLQIRHGSGRATCHPIEILAQAYGYK</sequence>
<feature type="domain" description="4Fe-4S ferredoxin-type" evidence="6">
    <location>
        <begin position="55"/>
        <end position="84"/>
    </location>
</feature>
<dbReference type="GO" id="GO:0051539">
    <property type="term" value="F:4 iron, 4 sulfur cluster binding"/>
    <property type="evidence" value="ECO:0007669"/>
    <property type="project" value="UniProtKB-KW"/>
</dbReference>
<feature type="domain" description="4Fe-4S ferredoxin-type" evidence="6">
    <location>
        <begin position="8"/>
        <end position="39"/>
    </location>
</feature>
<dbReference type="PROSITE" id="PS51379">
    <property type="entry name" value="4FE4S_FER_2"/>
    <property type="match status" value="2"/>
</dbReference>
<dbReference type="PANTHER" id="PTHR32479:SF19">
    <property type="entry name" value="ANAEROBIC GLYCEROL-3-PHOSPHATE DEHYDROGENASE SUBUNIT C"/>
    <property type="match status" value="1"/>
</dbReference>
<dbReference type="InterPro" id="IPR017896">
    <property type="entry name" value="4Fe4S_Fe-S-bd"/>
</dbReference>
<dbReference type="EMBL" id="ACKP02000002">
    <property type="protein sequence ID" value="EEX78482.1"/>
    <property type="molecule type" value="Genomic_DNA"/>
</dbReference>
<accession>C9LRL6</accession>
<name>C9LRL6_SELS3</name>
<dbReference type="GO" id="GO:0004368">
    <property type="term" value="F:glycerol-3-phosphate dehydrogenase (quinone) activity"/>
    <property type="evidence" value="ECO:0007669"/>
    <property type="project" value="UniProtKB-EC"/>
</dbReference>
<reference evidence="7 10" key="2">
    <citation type="submission" date="2011-04" db="EMBL/GenBank/DDBJ databases">
        <title>The complete genome of Selenomonas sputigena DSM 20758.</title>
        <authorList>
            <consortium name="US DOE Joint Genome Institute (JGI-PGF)"/>
            <person name="Lucas S."/>
            <person name="Copeland A."/>
            <person name="Lapidus A."/>
            <person name="Bruce D."/>
            <person name="Goodwin L."/>
            <person name="Pitluck S."/>
            <person name="Peters L."/>
            <person name="Kyrpides N."/>
            <person name="Mavromatis K."/>
            <person name="Ivanova N."/>
            <person name="Ovchinnikova G."/>
            <person name="Teshima H."/>
            <person name="Detter J.C."/>
            <person name="Tapia R."/>
            <person name="Han C."/>
            <person name="Land M."/>
            <person name="Hauser L."/>
            <person name="Markowitz V."/>
            <person name="Cheng J.-F."/>
            <person name="Hugenholtz P."/>
            <person name="Woyke T."/>
            <person name="Wu D."/>
            <person name="Gronow S."/>
            <person name="Wellnitz S."/>
            <person name="Schneider S."/>
            <person name="Klenk H.-P."/>
            <person name="Eisen J.A."/>
        </authorList>
    </citation>
    <scope>NUCLEOTIDE SEQUENCE [LARGE SCALE GENOMIC DNA]</scope>
    <source>
        <strain evidence="7">ATCC 35185</strain>
        <strain evidence="10">ATCC 35185 / DSM 20758 / VPI D19B-28</strain>
    </source>
</reference>
<dbReference type="InterPro" id="IPR004017">
    <property type="entry name" value="Cys_rich_dom"/>
</dbReference>
<evidence type="ECO:0000313" key="9">
    <source>
        <dbReference type="Proteomes" id="UP000003505"/>
    </source>
</evidence>
<dbReference type="GO" id="GO:0009061">
    <property type="term" value="P:anaerobic respiration"/>
    <property type="evidence" value="ECO:0007669"/>
    <property type="project" value="InterPro"/>
</dbReference>
<keyword evidence="4" id="KW-0408">Iron</keyword>
<keyword evidence="5" id="KW-0411">Iron-sulfur</keyword>
<evidence type="ECO:0000256" key="4">
    <source>
        <dbReference type="ARBA" id="ARBA00023004"/>
    </source>
</evidence>
<dbReference type="GO" id="GO:0016020">
    <property type="term" value="C:membrane"/>
    <property type="evidence" value="ECO:0007669"/>
    <property type="project" value="InterPro"/>
</dbReference>
<reference evidence="8 9" key="1">
    <citation type="submission" date="2009-09" db="EMBL/GenBank/DDBJ databases">
        <authorList>
            <person name="Weinstock G."/>
            <person name="Sodergren E."/>
            <person name="Clifton S."/>
            <person name="Fulton L."/>
            <person name="Fulton B."/>
            <person name="Courtney L."/>
            <person name="Fronick C."/>
            <person name="Harrison M."/>
            <person name="Strong C."/>
            <person name="Farmer C."/>
            <person name="Delahaunty K."/>
            <person name="Markovic C."/>
            <person name="Hall O."/>
            <person name="Minx P."/>
            <person name="Tomlinson C."/>
            <person name="Mitreva M."/>
            <person name="Nelson J."/>
            <person name="Hou S."/>
            <person name="Wollam A."/>
            <person name="Pepin K.H."/>
            <person name="Johnson M."/>
            <person name="Bhonagiri V."/>
            <person name="Nash W.E."/>
            <person name="Warren W."/>
            <person name="Chinwalla A."/>
            <person name="Mardis E.R."/>
            <person name="Wilson R.K."/>
        </authorList>
    </citation>
    <scope>NUCLEOTIDE SEQUENCE [LARGE SCALE GENOMIC DNA]</scope>
    <source>
        <strain evidence="8">ATCC 35185</strain>
        <strain evidence="9">ATCC 35185 / DSM 20758 / VPI D19B-28</strain>
    </source>
</reference>
<evidence type="ECO:0000256" key="1">
    <source>
        <dbReference type="ARBA" id="ARBA00022485"/>
    </source>
</evidence>
<dbReference type="GO" id="GO:0046872">
    <property type="term" value="F:metal ion binding"/>
    <property type="evidence" value="ECO:0007669"/>
    <property type="project" value="UniProtKB-KW"/>
</dbReference>
<evidence type="ECO:0000313" key="7">
    <source>
        <dbReference type="EMBL" id="AEC00872.1"/>
    </source>
</evidence>
<keyword evidence="10" id="KW-1185">Reference proteome</keyword>
<dbReference type="InterPro" id="IPR017753">
    <property type="entry name" value="G3P_DH_GlpC_su"/>
</dbReference>
<evidence type="ECO:0000259" key="6">
    <source>
        <dbReference type="PROSITE" id="PS51379"/>
    </source>
</evidence>
<dbReference type="Gene3D" id="1.10.1060.10">
    <property type="entry name" value="Alpha-helical ferredoxin"/>
    <property type="match status" value="1"/>
</dbReference>
<proteinExistence type="predicted"/>
<dbReference type="AlphaFoldDB" id="C9LRL6"/>
<dbReference type="EC" id="1.1.5.3" evidence="8"/>
<dbReference type="STRING" id="546271.Selsp_1919"/>